<sequence length="171" mass="19127">MEVVLRIKVNRVRKYTPRRVYAALLDDHAGVKSQESRVKIQVSSAAHLFPWMQSRFSTPSTVAPGLDCPCQRRSLRQRCIWKRQVLAVQAFHGGRRIGDTNAYTLEQSACCLVLVEVSGGGARWKRVMDTVTVRIISRDRIALHMSKGSQVAAQSGGDGCLACKVTWCQQR</sequence>
<dbReference type="Proteomes" id="UP000799423">
    <property type="component" value="Unassembled WGS sequence"/>
</dbReference>
<evidence type="ECO:0000313" key="1">
    <source>
        <dbReference type="EMBL" id="KAF2856006.1"/>
    </source>
</evidence>
<proteinExistence type="predicted"/>
<dbReference type="AlphaFoldDB" id="A0A6A7BKH0"/>
<gene>
    <name evidence="1" type="ORF">T440DRAFT_95417</name>
</gene>
<organism evidence="1 2">
    <name type="scientific">Plenodomus tracheiphilus IPT5</name>
    <dbReference type="NCBI Taxonomy" id="1408161"/>
    <lineage>
        <taxon>Eukaryota</taxon>
        <taxon>Fungi</taxon>
        <taxon>Dikarya</taxon>
        <taxon>Ascomycota</taxon>
        <taxon>Pezizomycotina</taxon>
        <taxon>Dothideomycetes</taxon>
        <taxon>Pleosporomycetidae</taxon>
        <taxon>Pleosporales</taxon>
        <taxon>Pleosporineae</taxon>
        <taxon>Leptosphaeriaceae</taxon>
        <taxon>Plenodomus</taxon>
    </lineage>
</organism>
<protein>
    <submittedName>
        <fullName evidence="1">Uncharacterized protein</fullName>
    </submittedName>
</protein>
<keyword evidence="2" id="KW-1185">Reference proteome</keyword>
<accession>A0A6A7BKH0</accession>
<dbReference type="EMBL" id="MU006289">
    <property type="protein sequence ID" value="KAF2856006.1"/>
    <property type="molecule type" value="Genomic_DNA"/>
</dbReference>
<evidence type="ECO:0000313" key="2">
    <source>
        <dbReference type="Proteomes" id="UP000799423"/>
    </source>
</evidence>
<reference evidence="1" key="1">
    <citation type="submission" date="2020-01" db="EMBL/GenBank/DDBJ databases">
        <authorList>
            <consortium name="DOE Joint Genome Institute"/>
            <person name="Haridas S."/>
            <person name="Albert R."/>
            <person name="Binder M."/>
            <person name="Bloem J."/>
            <person name="Labutti K."/>
            <person name="Salamov A."/>
            <person name="Andreopoulos B."/>
            <person name="Baker S.E."/>
            <person name="Barry K."/>
            <person name="Bills G."/>
            <person name="Bluhm B.H."/>
            <person name="Cannon C."/>
            <person name="Castanera R."/>
            <person name="Culley D.E."/>
            <person name="Daum C."/>
            <person name="Ezra D."/>
            <person name="Gonzalez J.B."/>
            <person name="Henrissat B."/>
            <person name="Kuo A."/>
            <person name="Liang C."/>
            <person name="Lipzen A."/>
            <person name="Lutzoni F."/>
            <person name="Magnuson J."/>
            <person name="Mondo S."/>
            <person name="Nolan M."/>
            <person name="Ohm R."/>
            <person name="Pangilinan J."/>
            <person name="Park H.-J."/>
            <person name="Ramirez L."/>
            <person name="Alfaro M."/>
            <person name="Sun H."/>
            <person name="Tritt A."/>
            <person name="Yoshinaga Y."/>
            <person name="Zwiers L.-H."/>
            <person name="Turgeon B.G."/>
            <person name="Goodwin S.B."/>
            <person name="Spatafora J.W."/>
            <person name="Crous P.W."/>
            <person name="Grigoriev I.V."/>
        </authorList>
    </citation>
    <scope>NUCLEOTIDE SEQUENCE</scope>
    <source>
        <strain evidence="1">IPT5</strain>
    </source>
</reference>
<name>A0A6A7BKH0_9PLEO</name>